<evidence type="ECO:0000313" key="2">
    <source>
        <dbReference type="Proteomes" id="UP000260025"/>
    </source>
</evidence>
<protein>
    <submittedName>
        <fullName evidence="1">Uncharacterized protein</fullName>
    </submittedName>
</protein>
<dbReference type="Pfam" id="PF20323">
    <property type="entry name" value="DUF6618"/>
    <property type="match status" value="1"/>
</dbReference>
<dbReference type="InterPro" id="IPR046726">
    <property type="entry name" value="DUF6618"/>
</dbReference>
<sequence>MYNNELKSLGNVEVKEFMLSKDGYNLIGFLGKGTHYNWLSLPQLCISVELSDFHDDFWNTEQLASSLDDFVLIDLLICTIHDLDHLFGKVKQDCFDGKNFITTREYTFWLECECESLSRQLIQFENDLFPSKMTQEDLDDDRLHYYIYSREQYGTDAF</sequence>
<evidence type="ECO:0000313" key="1">
    <source>
        <dbReference type="EMBL" id="RGC06876.1"/>
    </source>
</evidence>
<gene>
    <name evidence="1" type="ORF">DXA38_22755</name>
</gene>
<organism evidence="1 2">
    <name type="scientific">Clostridium innocuum</name>
    <dbReference type="NCBI Taxonomy" id="1522"/>
    <lineage>
        <taxon>Bacteria</taxon>
        <taxon>Bacillati</taxon>
        <taxon>Bacillota</taxon>
        <taxon>Clostridia</taxon>
        <taxon>Eubacteriales</taxon>
        <taxon>Clostridiaceae</taxon>
        <taxon>Clostridium</taxon>
    </lineage>
</organism>
<dbReference type="RefSeq" id="WP_117445109.1">
    <property type="nucleotide sequence ID" value="NZ_JAKNHC010000130.1"/>
</dbReference>
<dbReference type="AlphaFoldDB" id="A0A3E2V8I5"/>
<dbReference type="Proteomes" id="UP000260025">
    <property type="component" value="Unassembled WGS sequence"/>
</dbReference>
<reference evidence="1 2" key="1">
    <citation type="submission" date="2018-08" db="EMBL/GenBank/DDBJ databases">
        <title>A genome reference for cultivated species of the human gut microbiota.</title>
        <authorList>
            <person name="Zou Y."/>
            <person name="Xue W."/>
            <person name="Luo G."/>
        </authorList>
    </citation>
    <scope>NUCLEOTIDE SEQUENCE [LARGE SCALE GENOMIC DNA]</scope>
    <source>
        <strain evidence="1 2">OF01-2LB</strain>
    </source>
</reference>
<accession>A0A3E2V8I5</accession>
<proteinExistence type="predicted"/>
<dbReference type="EMBL" id="QVEV01000109">
    <property type="protein sequence ID" value="RGC06876.1"/>
    <property type="molecule type" value="Genomic_DNA"/>
</dbReference>
<dbReference type="OrthoDB" id="1651171at2"/>
<comment type="caution">
    <text evidence="1">The sequence shown here is derived from an EMBL/GenBank/DDBJ whole genome shotgun (WGS) entry which is preliminary data.</text>
</comment>
<name>A0A3E2V8I5_CLOIN</name>